<dbReference type="eggNOG" id="COG0551">
    <property type="taxonomic scope" value="Bacteria"/>
</dbReference>
<dbReference type="Proteomes" id="UP000007460">
    <property type="component" value="Chromosome"/>
</dbReference>
<dbReference type="KEGG" id="apb:SAR116_1293"/>
<accession>D5BTD9</accession>
<name>D5BTD9_PUNMI</name>
<evidence type="ECO:0000313" key="11">
    <source>
        <dbReference type="EMBL" id="ADE39536.1"/>
    </source>
</evidence>
<dbReference type="RefSeq" id="WP_013046163.1">
    <property type="nucleotide sequence ID" value="NC_014010.1"/>
</dbReference>
<comment type="catalytic activity">
    <reaction evidence="8">
        <text>ATP + H2O = ADP + phosphate + H(+)</text>
        <dbReference type="Rhea" id="RHEA:13065"/>
        <dbReference type="ChEBI" id="CHEBI:15377"/>
        <dbReference type="ChEBI" id="CHEBI:15378"/>
        <dbReference type="ChEBI" id="CHEBI:30616"/>
        <dbReference type="ChEBI" id="CHEBI:43474"/>
        <dbReference type="ChEBI" id="CHEBI:456216"/>
        <dbReference type="EC" id="5.6.2.4"/>
    </reaction>
</comment>
<keyword evidence="3 9" id="KW-0347">Helicase</keyword>
<dbReference type="PANTHER" id="PTHR11070">
    <property type="entry name" value="UVRD / RECB / PCRA DNA HELICASE FAMILY MEMBER"/>
    <property type="match status" value="1"/>
</dbReference>
<dbReference type="InterPro" id="IPR013498">
    <property type="entry name" value="Topo_IA_Znf"/>
</dbReference>
<organism evidence="11 12">
    <name type="scientific">Puniceispirillum marinum (strain IMCC1322)</name>
    <dbReference type="NCBI Taxonomy" id="488538"/>
    <lineage>
        <taxon>Bacteria</taxon>
        <taxon>Pseudomonadati</taxon>
        <taxon>Pseudomonadota</taxon>
        <taxon>Alphaproteobacteria</taxon>
        <taxon>Candidatus Puniceispirillales</taxon>
        <taxon>Candidatus Puniceispirillaceae</taxon>
        <taxon>Candidatus Puniceispirillum</taxon>
    </lineage>
</organism>
<keyword evidence="1 9" id="KW-0547">Nucleotide-binding</keyword>
<dbReference type="Pfam" id="PF00580">
    <property type="entry name" value="UvrD-helicase"/>
    <property type="match status" value="2"/>
</dbReference>
<evidence type="ECO:0000256" key="6">
    <source>
        <dbReference type="ARBA" id="ARBA00034617"/>
    </source>
</evidence>
<sequence length="914" mass="106509">MSIFTNTWLTPSHSLFFVKQYWYRFRYKSYFDTIEKFPLTVKQRQSVIVDEKRNLVIAGAGTGKTSTVVGKVGFLVKTKRAKPNEILAIAYNRNAARELRERIKEKAKVEVEVGTFHSIGKSILHQCKFPSRPHEFVDQEEKLHEFLNQILQRCLKLGDFSGLYFEYFKKHEFRNIDEVKDFKTEREYANWLRSNKLITLNNERVKSHGELLVANFLFSNGIEYKYESFYSPDNSMPLDVDYRPDFYLPKYRIYLEYFGIDEEGNTAPYIPKDQYNREMQWKFETHRQGNTKLIDLYFHQKKHGVLLQTLFDRLKAHGVKFSPMPKNQLFQVINDTKKDQRFLKLVNDFLKQFKEKQNTVSIPTLIKRSKNDERTLLFLRIFEVLLNAYQQELADNRKIDFGDMISRSAKLVSENESLSKYKYIIIDEFQDISDGRYDLITQFLKQNTKTKLFCVGDDWQAIYRFAGSDHKIMTNFEKLFGMTTTLKLDQTFRYNDKIASVSEQFITQNPSQIKKGMKTLTSKPTPQVFIHWHQNKPIDAIQQSIKKILRNYSVTNETLLILSRYKHNQFTGSELNEMKNLWTGGAISQRTVHSSKGLEADFVIVADLMADQLGFPSEIQDDPILNLVLSDEDNFQDSEERRLLYVALTRSKHQTHLIADASCPSRFAEELANGQYQVTVTGDPDAGKKCPACSDGVLLKKSGKNGEFYSCYNFPVCDFKPLQCSTCNADIVLREIVDDNEIAICQSDDCRSIHECCDKCNFGIFELRKGRYGDYLGCHRGRKKCKRTKNIPLIKKKSEFEQWSDHFVTYISTTVFSDEYEFSHSFDAEEENKTISIDISFNKDGIEKDFMSVIVDLDGFKIRVPDAISSPRDTIEFEEDQTAFSFIENEINQRRTLFGIPHPSDSNELDDIDE</sequence>
<gene>
    <name evidence="11" type="ordered locus">SAR116_1293</name>
</gene>
<evidence type="ECO:0000313" key="12">
    <source>
        <dbReference type="Proteomes" id="UP000007460"/>
    </source>
</evidence>
<evidence type="ECO:0000256" key="5">
    <source>
        <dbReference type="ARBA" id="ARBA00023235"/>
    </source>
</evidence>
<dbReference type="Pfam" id="PF13361">
    <property type="entry name" value="UvrD_C"/>
    <property type="match status" value="1"/>
</dbReference>
<evidence type="ECO:0000256" key="3">
    <source>
        <dbReference type="ARBA" id="ARBA00022806"/>
    </source>
</evidence>
<dbReference type="GO" id="GO:0016787">
    <property type="term" value="F:hydrolase activity"/>
    <property type="evidence" value="ECO:0007669"/>
    <property type="project" value="UniProtKB-UniRule"/>
</dbReference>
<keyword evidence="2 9" id="KW-0378">Hydrolase</keyword>
<evidence type="ECO:0000256" key="1">
    <source>
        <dbReference type="ARBA" id="ARBA00022741"/>
    </source>
</evidence>
<evidence type="ECO:0000259" key="10">
    <source>
        <dbReference type="PROSITE" id="PS51198"/>
    </source>
</evidence>
<dbReference type="HOGENOM" id="CLU_006494_1_0_5"/>
<evidence type="ECO:0000256" key="9">
    <source>
        <dbReference type="PROSITE-ProRule" id="PRU00560"/>
    </source>
</evidence>
<reference evidence="11 12" key="1">
    <citation type="journal article" date="2010" name="J. Bacteriol.">
        <title>Complete genome sequence of "Candidatus Puniceispirillum marinum" IMCC1322, a representative of the SAR116 clade in the Alphaproteobacteria.</title>
        <authorList>
            <person name="Oh H.M."/>
            <person name="Kwon K.K."/>
            <person name="Kang I."/>
            <person name="Kang S.G."/>
            <person name="Lee J.H."/>
            <person name="Kim S.J."/>
            <person name="Cho J.C."/>
        </authorList>
    </citation>
    <scope>NUCLEOTIDE SEQUENCE [LARGE SCALE GENOMIC DNA]</scope>
    <source>
        <strain evidence="11 12">IMCC1322</strain>
    </source>
</reference>
<dbReference type="OrthoDB" id="9810135at2"/>
<dbReference type="SUPFAM" id="SSF52540">
    <property type="entry name" value="P-loop containing nucleoside triphosphate hydrolases"/>
    <property type="match status" value="1"/>
</dbReference>
<dbReference type="PANTHER" id="PTHR11070:SF63">
    <property type="entry name" value="DNA HELICASE IV"/>
    <property type="match status" value="1"/>
</dbReference>
<dbReference type="GO" id="GO:0005524">
    <property type="term" value="F:ATP binding"/>
    <property type="evidence" value="ECO:0007669"/>
    <property type="project" value="UniProtKB-UniRule"/>
</dbReference>
<keyword evidence="4 9" id="KW-0067">ATP-binding</keyword>
<dbReference type="EC" id="5.6.2.4" evidence="7"/>
<evidence type="ECO:0000256" key="7">
    <source>
        <dbReference type="ARBA" id="ARBA00034808"/>
    </source>
</evidence>
<dbReference type="InterPro" id="IPR000212">
    <property type="entry name" value="DNA_helicase_UvrD/REP"/>
</dbReference>
<dbReference type="GO" id="GO:0003677">
    <property type="term" value="F:DNA binding"/>
    <property type="evidence" value="ECO:0007669"/>
    <property type="project" value="InterPro"/>
</dbReference>
<evidence type="ECO:0000256" key="2">
    <source>
        <dbReference type="ARBA" id="ARBA00022801"/>
    </source>
</evidence>
<dbReference type="GO" id="GO:0006265">
    <property type="term" value="P:DNA topological change"/>
    <property type="evidence" value="ECO:0007669"/>
    <property type="project" value="InterPro"/>
</dbReference>
<dbReference type="GO" id="GO:0005829">
    <property type="term" value="C:cytosol"/>
    <property type="evidence" value="ECO:0007669"/>
    <property type="project" value="TreeGrafter"/>
</dbReference>
<feature type="binding site" evidence="9">
    <location>
        <begin position="58"/>
        <end position="65"/>
    </location>
    <ligand>
        <name>ATP</name>
        <dbReference type="ChEBI" id="CHEBI:30616"/>
    </ligand>
</feature>
<dbReference type="GO" id="GO:0000725">
    <property type="term" value="P:recombinational repair"/>
    <property type="evidence" value="ECO:0007669"/>
    <property type="project" value="TreeGrafter"/>
</dbReference>
<dbReference type="InterPro" id="IPR014017">
    <property type="entry name" value="DNA_helicase_UvrD-like_C"/>
</dbReference>
<dbReference type="AlphaFoldDB" id="D5BTD9"/>
<dbReference type="GO" id="GO:0043138">
    <property type="term" value="F:3'-5' DNA helicase activity"/>
    <property type="evidence" value="ECO:0007669"/>
    <property type="project" value="TreeGrafter"/>
</dbReference>
<keyword evidence="5" id="KW-0413">Isomerase</keyword>
<evidence type="ECO:0000256" key="4">
    <source>
        <dbReference type="ARBA" id="ARBA00022840"/>
    </source>
</evidence>
<feature type="domain" description="UvrD-like helicase ATP-binding" evidence="10">
    <location>
        <begin position="37"/>
        <end position="495"/>
    </location>
</feature>
<dbReference type="EMBL" id="CP001751">
    <property type="protein sequence ID" value="ADE39536.1"/>
    <property type="molecule type" value="Genomic_DNA"/>
</dbReference>
<proteinExistence type="predicted"/>
<keyword evidence="12" id="KW-1185">Reference proteome</keyword>
<dbReference type="InterPro" id="IPR027417">
    <property type="entry name" value="P-loop_NTPase"/>
</dbReference>
<evidence type="ECO:0000256" key="8">
    <source>
        <dbReference type="ARBA" id="ARBA00048988"/>
    </source>
</evidence>
<dbReference type="Gene3D" id="3.40.50.300">
    <property type="entry name" value="P-loop containing nucleotide triphosphate hydrolases"/>
    <property type="match status" value="3"/>
</dbReference>
<dbReference type="Pfam" id="PF01396">
    <property type="entry name" value="Zn_ribbon_Top1"/>
    <property type="match status" value="2"/>
</dbReference>
<comment type="catalytic activity">
    <reaction evidence="6">
        <text>Couples ATP hydrolysis with the unwinding of duplex DNA by translocating in the 3'-5' direction.</text>
        <dbReference type="EC" id="5.6.2.4"/>
    </reaction>
</comment>
<dbReference type="GO" id="GO:0003916">
    <property type="term" value="F:DNA topoisomerase activity"/>
    <property type="evidence" value="ECO:0007669"/>
    <property type="project" value="InterPro"/>
</dbReference>
<dbReference type="eggNOG" id="COG0210">
    <property type="taxonomic scope" value="Bacteria"/>
</dbReference>
<dbReference type="GO" id="GO:0005694">
    <property type="term" value="C:chromosome"/>
    <property type="evidence" value="ECO:0007669"/>
    <property type="project" value="InterPro"/>
</dbReference>
<dbReference type="PROSITE" id="PS51198">
    <property type="entry name" value="UVRD_HELICASE_ATP_BIND"/>
    <property type="match status" value="1"/>
</dbReference>
<dbReference type="InterPro" id="IPR014016">
    <property type="entry name" value="UvrD-like_ATP-bd"/>
</dbReference>
<protein>
    <recommendedName>
        <fullName evidence="7">DNA 3'-5' helicase</fullName>
        <ecNumber evidence="7">5.6.2.4</ecNumber>
    </recommendedName>
</protein>
<dbReference type="STRING" id="488538.SAR116_1293"/>